<dbReference type="Gene3D" id="3.30.1240.10">
    <property type="match status" value="1"/>
</dbReference>
<dbReference type="GO" id="GO:0016791">
    <property type="term" value="F:phosphatase activity"/>
    <property type="evidence" value="ECO:0007669"/>
    <property type="project" value="UniProtKB-ARBA"/>
</dbReference>
<dbReference type="SFLD" id="SFLDS00003">
    <property type="entry name" value="Haloacid_Dehalogenase"/>
    <property type="match status" value="1"/>
</dbReference>
<dbReference type="SFLD" id="SFLDG01140">
    <property type="entry name" value="C2.B:_Phosphomannomutase_and_P"/>
    <property type="match status" value="1"/>
</dbReference>
<dbReference type="PANTHER" id="PTHR10000">
    <property type="entry name" value="PHOSPHOSERINE PHOSPHATASE"/>
    <property type="match status" value="1"/>
</dbReference>
<dbReference type="GO" id="GO:0000287">
    <property type="term" value="F:magnesium ion binding"/>
    <property type="evidence" value="ECO:0007669"/>
    <property type="project" value="TreeGrafter"/>
</dbReference>
<dbReference type="RefSeq" id="WP_257529012.1">
    <property type="nucleotide sequence ID" value="NZ_JANKAS010000001.1"/>
</dbReference>
<reference evidence="1" key="1">
    <citation type="submission" date="2022-07" db="EMBL/GenBank/DDBJ databases">
        <title>Enhanced cultured diversity of the mouse gut microbiota enables custom-made synthetic communities.</title>
        <authorList>
            <person name="Afrizal A."/>
        </authorList>
    </citation>
    <scope>NUCLEOTIDE SEQUENCE</scope>
    <source>
        <strain evidence="1">DSM 28593</strain>
    </source>
</reference>
<keyword evidence="2" id="KW-1185">Reference proteome</keyword>
<dbReference type="NCBIfam" id="TIGR00099">
    <property type="entry name" value="Cof-subfamily"/>
    <property type="match status" value="1"/>
</dbReference>
<comment type="caution">
    <text evidence="1">The sequence shown here is derived from an EMBL/GenBank/DDBJ whole genome shotgun (WGS) entry which is preliminary data.</text>
</comment>
<proteinExistence type="predicted"/>
<protein>
    <submittedName>
        <fullName evidence="1">Cof-type HAD-IIB family hydrolase</fullName>
    </submittedName>
</protein>
<dbReference type="Gene3D" id="3.40.50.1000">
    <property type="entry name" value="HAD superfamily/HAD-like"/>
    <property type="match status" value="1"/>
</dbReference>
<dbReference type="CDD" id="cd07516">
    <property type="entry name" value="HAD_Pase"/>
    <property type="match status" value="1"/>
</dbReference>
<dbReference type="SFLD" id="SFLDG01144">
    <property type="entry name" value="C2.B.4:_PGP_Like"/>
    <property type="match status" value="1"/>
</dbReference>
<gene>
    <name evidence="1" type="ORF">NSA47_01200</name>
</gene>
<evidence type="ECO:0000313" key="1">
    <source>
        <dbReference type="EMBL" id="MCR1897607.1"/>
    </source>
</evidence>
<dbReference type="GO" id="GO:0005829">
    <property type="term" value="C:cytosol"/>
    <property type="evidence" value="ECO:0007669"/>
    <property type="project" value="TreeGrafter"/>
</dbReference>
<dbReference type="NCBIfam" id="TIGR01484">
    <property type="entry name" value="HAD-SF-IIB"/>
    <property type="match status" value="1"/>
</dbReference>
<dbReference type="InterPro" id="IPR023214">
    <property type="entry name" value="HAD_sf"/>
</dbReference>
<dbReference type="PANTHER" id="PTHR10000:SF8">
    <property type="entry name" value="HAD SUPERFAMILY HYDROLASE-LIKE, TYPE 3"/>
    <property type="match status" value="1"/>
</dbReference>
<evidence type="ECO:0000313" key="2">
    <source>
        <dbReference type="Proteomes" id="UP001205748"/>
    </source>
</evidence>
<dbReference type="SUPFAM" id="SSF56784">
    <property type="entry name" value="HAD-like"/>
    <property type="match status" value="1"/>
</dbReference>
<dbReference type="PROSITE" id="PS01229">
    <property type="entry name" value="COF_2"/>
    <property type="match status" value="1"/>
</dbReference>
<dbReference type="EMBL" id="JANKAS010000001">
    <property type="protein sequence ID" value="MCR1897607.1"/>
    <property type="molecule type" value="Genomic_DNA"/>
</dbReference>
<dbReference type="AlphaFoldDB" id="A0AAE3HDW2"/>
<sequence length="274" mass="30866">MRYKMVAIDMDGTLLTTHKQVTPKTKKALLDAQKQGAKIVITTGRIYTSALLYAQYIGLKTPIIACNGAIIQQVGKEKTFETFPIHKKTIIEGAEICKDIGADYFFFTQNKIYVGQKLEFFRSYLLKETQVDPTKHISIHSIDSTSMICDIQEEILKLSIWSQNKDIIKEALYRIHQMDNAFVTSSSPRNIELTHKNATKGNAIKTLAEYYHIPMNQVIAIGDSYNDITMIKQAGLGVAMDNGRKEVKEVADEITLSNDQEGVAAILEKYILDH</sequence>
<dbReference type="Pfam" id="PF08282">
    <property type="entry name" value="Hydrolase_3"/>
    <property type="match status" value="1"/>
</dbReference>
<dbReference type="InterPro" id="IPR006379">
    <property type="entry name" value="HAD-SF_hydro_IIB"/>
</dbReference>
<accession>A0AAE3HDW2</accession>
<dbReference type="InterPro" id="IPR000150">
    <property type="entry name" value="Cof"/>
</dbReference>
<dbReference type="Proteomes" id="UP001205748">
    <property type="component" value="Unassembled WGS sequence"/>
</dbReference>
<keyword evidence="1" id="KW-0378">Hydrolase</keyword>
<name>A0AAE3HDW2_9FIRM</name>
<dbReference type="InterPro" id="IPR036412">
    <property type="entry name" value="HAD-like_sf"/>
</dbReference>
<organism evidence="1 2">
    <name type="scientific">Irregularibacter muris</name>
    <dbReference type="NCBI Taxonomy" id="1796619"/>
    <lineage>
        <taxon>Bacteria</taxon>
        <taxon>Bacillati</taxon>
        <taxon>Bacillota</taxon>
        <taxon>Clostridia</taxon>
        <taxon>Eubacteriales</taxon>
        <taxon>Eubacteriaceae</taxon>
        <taxon>Irregularibacter</taxon>
    </lineage>
</organism>